<dbReference type="RefSeq" id="WP_253054539.1">
    <property type="nucleotide sequence ID" value="NZ_JAMXWN010000008.1"/>
</dbReference>
<evidence type="ECO:0000313" key="2">
    <source>
        <dbReference type="Proteomes" id="UP001596267"/>
    </source>
</evidence>
<sequence length="148" mass="16238">MTDYHFELNGDWEGSWDGEGKVETNGLSTTISVDTSMSGKGVGTNPDELLISALASCYLITLGIRLKKEAIGYDHIEIRTKAVVTKKGGLHFEKVTHFPIIYLADPLTEPLERKLLTCITLAERDCVIAKAVKGNVQVTVNPKFVTND</sequence>
<keyword evidence="2" id="KW-1185">Reference proteome</keyword>
<dbReference type="PANTHER" id="PTHR42830">
    <property type="entry name" value="OSMOTICALLY INDUCIBLE FAMILY PROTEIN"/>
    <property type="match status" value="1"/>
</dbReference>
<gene>
    <name evidence="1" type="ORF">ACFP7A_09670</name>
</gene>
<dbReference type="InterPro" id="IPR036102">
    <property type="entry name" value="OsmC/Ohrsf"/>
</dbReference>
<protein>
    <submittedName>
        <fullName evidence="1">OsmC family protein</fullName>
    </submittedName>
</protein>
<dbReference type="Pfam" id="PF02566">
    <property type="entry name" value="OsmC"/>
    <property type="match status" value="1"/>
</dbReference>
<dbReference type="InterPro" id="IPR052707">
    <property type="entry name" value="OsmC_Ohr_Peroxiredoxin"/>
</dbReference>
<dbReference type="PANTHER" id="PTHR42830:SF2">
    <property type="entry name" value="OSMC_OHR FAMILY PROTEIN"/>
    <property type="match status" value="1"/>
</dbReference>
<dbReference type="Gene3D" id="3.30.300.20">
    <property type="match status" value="1"/>
</dbReference>
<organism evidence="1 2">
    <name type="scientific">Sporolactobacillus kofuensis</name>
    <dbReference type="NCBI Taxonomy" id="269672"/>
    <lineage>
        <taxon>Bacteria</taxon>
        <taxon>Bacillati</taxon>
        <taxon>Bacillota</taxon>
        <taxon>Bacilli</taxon>
        <taxon>Bacillales</taxon>
        <taxon>Sporolactobacillaceae</taxon>
        <taxon>Sporolactobacillus</taxon>
    </lineage>
</organism>
<dbReference type="InterPro" id="IPR003718">
    <property type="entry name" value="OsmC/Ohr_fam"/>
</dbReference>
<comment type="caution">
    <text evidence="1">The sequence shown here is derived from an EMBL/GenBank/DDBJ whole genome shotgun (WGS) entry which is preliminary data.</text>
</comment>
<dbReference type="Proteomes" id="UP001596267">
    <property type="component" value="Unassembled WGS sequence"/>
</dbReference>
<dbReference type="InterPro" id="IPR015946">
    <property type="entry name" value="KH_dom-like_a/b"/>
</dbReference>
<dbReference type="SUPFAM" id="SSF82784">
    <property type="entry name" value="OsmC-like"/>
    <property type="match status" value="1"/>
</dbReference>
<proteinExistence type="predicted"/>
<reference evidence="2" key="1">
    <citation type="journal article" date="2019" name="Int. J. Syst. Evol. Microbiol.">
        <title>The Global Catalogue of Microorganisms (GCM) 10K type strain sequencing project: providing services to taxonomists for standard genome sequencing and annotation.</title>
        <authorList>
            <consortium name="The Broad Institute Genomics Platform"/>
            <consortium name="The Broad Institute Genome Sequencing Center for Infectious Disease"/>
            <person name="Wu L."/>
            <person name="Ma J."/>
        </authorList>
    </citation>
    <scope>NUCLEOTIDE SEQUENCE [LARGE SCALE GENOMIC DNA]</scope>
    <source>
        <strain evidence="2">CCUG 42001</strain>
    </source>
</reference>
<accession>A0ABW1WER7</accession>
<evidence type="ECO:0000313" key="1">
    <source>
        <dbReference type="EMBL" id="MFC6386871.1"/>
    </source>
</evidence>
<name>A0ABW1WER7_9BACL</name>
<dbReference type="EMBL" id="JBHSTQ010000008">
    <property type="protein sequence ID" value="MFC6386871.1"/>
    <property type="molecule type" value="Genomic_DNA"/>
</dbReference>